<dbReference type="Gene3D" id="3.60.15.10">
    <property type="entry name" value="Ribonuclease Z/Hydroxyacylglutathione hydrolase-like"/>
    <property type="match status" value="1"/>
</dbReference>
<gene>
    <name evidence="3" type="ordered locus">Dvul_0202</name>
</gene>
<dbReference type="Pfam" id="PF19583">
    <property type="entry name" value="ODP"/>
    <property type="match status" value="1"/>
</dbReference>
<dbReference type="InterPro" id="IPR008254">
    <property type="entry name" value="Flavodoxin/NO_synth"/>
</dbReference>
<reference evidence="4" key="1">
    <citation type="journal article" date="2009" name="Environ. Microbiol.">
        <title>Contribution of mobile genetic elements to Desulfovibrio vulgaris genome plasticity.</title>
        <authorList>
            <person name="Walker C.B."/>
            <person name="Stolyar S."/>
            <person name="Chivian D."/>
            <person name="Pinel N."/>
            <person name="Gabster J.A."/>
            <person name="Dehal P.S."/>
            <person name="He Z."/>
            <person name="Yang Z.K."/>
            <person name="Yen H.C."/>
            <person name="Zhou J."/>
            <person name="Wall J.D."/>
            <person name="Hazen T.C."/>
            <person name="Arkin A.P."/>
            <person name="Stahl D.A."/>
        </authorList>
    </citation>
    <scope>NUCLEOTIDE SEQUENCE [LARGE SCALE GENOMIC DNA]</scope>
    <source>
        <strain evidence="4">DP4</strain>
    </source>
</reference>
<protein>
    <submittedName>
        <fullName evidence="3">Beta-lactamase domain protein</fullName>
    </submittedName>
</protein>
<dbReference type="GO" id="GO:0009055">
    <property type="term" value="F:electron transfer activity"/>
    <property type="evidence" value="ECO:0007669"/>
    <property type="project" value="InterPro"/>
</dbReference>
<dbReference type="SUPFAM" id="SSF52218">
    <property type="entry name" value="Flavoproteins"/>
    <property type="match status" value="1"/>
</dbReference>
<dbReference type="CDD" id="cd07709">
    <property type="entry name" value="flavodiiron_proteins_MBL-fold"/>
    <property type="match status" value="1"/>
</dbReference>
<dbReference type="KEGG" id="dvl:Dvul_0202"/>
<feature type="domain" description="Flavodoxin-like" evidence="2">
    <location>
        <begin position="255"/>
        <end position="393"/>
    </location>
</feature>
<evidence type="ECO:0000256" key="1">
    <source>
        <dbReference type="ARBA" id="ARBA00007121"/>
    </source>
</evidence>
<dbReference type="HOGENOM" id="CLU_017490_0_0_7"/>
<dbReference type="Gene3D" id="3.40.50.360">
    <property type="match status" value="1"/>
</dbReference>
<dbReference type="InterPro" id="IPR029039">
    <property type="entry name" value="Flavoprotein-like_sf"/>
</dbReference>
<dbReference type="PROSITE" id="PS50902">
    <property type="entry name" value="FLAVODOXIN_LIKE"/>
    <property type="match status" value="1"/>
</dbReference>
<dbReference type="RefSeq" id="WP_011791460.1">
    <property type="nucleotide sequence ID" value="NC_008751.1"/>
</dbReference>
<dbReference type="SUPFAM" id="SSF56281">
    <property type="entry name" value="Metallo-hydrolase/oxidoreductase"/>
    <property type="match status" value="1"/>
</dbReference>
<dbReference type="PANTHER" id="PTHR43717:SF1">
    <property type="entry name" value="ANAEROBIC NITRIC OXIDE REDUCTASE FLAVORUBREDOXIN"/>
    <property type="match status" value="1"/>
</dbReference>
<name>A0A0H3A442_NITV4</name>
<dbReference type="Proteomes" id="UP000009173">
    <property type="component" value="Chromosome"/>
</dbReference>
<dbReference type="GO" id="GO:0046872">
    <property type="term" value="F:metal ion binding"/>
    <property type="evidence" value="ECO:0007669"/>
    <property type="project" value="InterPro"/>
</dbReference>
<accession>A0A0H3A442</accession>
<dbReference type="AlphaFoldDB" id="A0A0H3A442"/>
<evidence type="ECO:0000313" key="3">
    <source>
        <dbReference type="EMBL" id="ABM27226.1"/>
    </source>
</evidence>
<dbReference type="InterPro" id="IPR001279">
    <property type="entry name" value="Metallo-B-lactamas"/>
</dbReference>
<dbReference type="GO" id="GO:0016491">
    <property type="term" value="F:oxidoreductase activity"/>
    <property type="evidence" value="ECO:0007669"/>
    <property type="project" value="InterPro"/>
</dbReference>
<evidence type="ECO:0000313" key="4">
    <source>
        <dbReference type="Proteomes" id="UP000009173"/>
    </source>
</evidence>
<dbReference type="PIRSF" id="PIRSF005243">
    <property type="entry name" value="ROO"/>
    <property type="match status" value="1"/>
</dbReference>
<dbReference type="InterPro" id="IPR016440">
    <property type="entry name" value="Rubredoxin-O_OxRdtase"/>
</dbReference>
<comment type="similarity">
    <text evidence="1">In the N-terminal section; belongs to the zinc metallo-hydrolase group 3 family.</text>
</comment>
<dbReference type="InterPro" id="IPR045761">
    <property type="entry name" value="ODP_dom"/>
</dbReference>
<dbReference type="PANTHER" id="PTHR43717">
    <property type="entry name" value="ANAEROBIC NITRIC OXIDE REDUCTASE FLAVORUBREDOXIN"/>
    <property type="match status" value="1"/>
</dbReference>
<dbReference type="Pfam" id="PF00258">
    <property type="entry name" value="Flavodoxin_1"/>
    <property type="match status" value="1"/>
</dbReference>
<dbReference type="SMART" id="SM00849">
    <property type="entry name" value="Lactamase_B"/>
    <property type="match status" value="1"/>
</dbReference>
<dbReference type="EMBL" id="CP000527">
    <property type="protein sequence ID" value="ABM27226.1"/>
    <property type="molecule type" value="Genomic_DNA"/>
</dbReference>
<evidence type="ECO:0000259" key="2">
    <source>
        <dbReference type="PROSITE" id="PS50902"/>
    </source>
</evidence>
<organism evidence="3 4">
    <name type="scientific">Nitratidesulfovibrio vulgaris (strain DP4)</name>
    <name type="common">Desulfovibrio vulgaris</name>
    <dbReference type="NCBI Taxonomy" id="391774"/>
    <lineage>
        <taxon>Bacteria</taxon>
        <taxon>Pseudomonadati</taxon>
        <taxon>Thermodesulfobacteriota</taxon>
        <taxon>Desulfovibrionia</taxon>
        <taxon>Desulfovibrionales</taxon>
        <taxon>Desulfovibrionaceae</taxon>
        <taxon>Nitratidesulfovibrio</taxon>
    </lineage>
</organism>
<sequence length="402" mass="45081">MHPIEIKKDIFWVGVVDHNSRDFHGYSLSPQGTTYNAYVVKDEKTVLFDTVKHDFTDTMLCRLSRVVEPCKIDYIVCNHLEPDHAGALPELIARCKPEKIFCSPMGLKAMEAHFDTTGWPVEVVKTGDSISIGKRTIHFVETRMLHWPDSMVSYIPEDKLLICNDAFGQNIASTERYADEIDRSALFHAMKEYYHNIVLPFSPIVLKTLAQIEQLGLDIDMLAPDHGLIFRGYDDVKYALDTYRTFAEQKPQKRAVIVYDTMWHSTEKMASAIAEGLESVGVPTRIMWLKANHHSAVMTELADCGAVLVGSPTHNNGILPAVAAMLTYMKGLRPQNRIGAAFGSFGWSGESVKSITEWLQSMGMETPVDPVKVKHVPTHDTYRQCFEMGQAVGRALIEKCGG</sequence>
<dbReference type="GO" id="GO:0010181">
    <property type="term" value="F:FMN binding"/>
    <property type="evidence" value="ECO:0007669"/>
    <property type="project" value="InterPro"/>
</dbReference>
<proteinExistence type="inferred from homology"/>
<dbReference type="InterPro" id="IPR036866">
    <property type="entry name" value="RibonucZ/Hydroxyglut_hydro"/>
</dbReference>